<dbReference type="EMBL" id="CAJSTJ010000173">
    <property type="protein sequence ID" value="CAG7565012.1"/>
    <property type="molecule type" value="Genomic_DNA"/>
</dbReference>
<organism evidence="6 7">
    <name type="scientific">Fusarium equiseti</name>
    <name type="common">Fusarium scirpi</name>
    <dbReference type="NCBI Taxonomy" id="61235"/>
    <lineage>
        <taxon>Eukaryota</taxon>
        <taxon>Fungi</taxon>
        <taxon>Dikarya</taxon>
        <taxon>Ascomycota</taxon>
        <taxon>Pezizomycotina</taxon>
        <taxon>Sordariomycetes</taxon>
        <taxon>Hypocreomycetidae</taxon>
        <taxon>Hypocreales</taxon>
        <taxon>Nectriaceae</taxon>
        <taxon>Fusarium</taxon>
        <taxon>Fusarium incarnatum-equiseti species complex</taxon>
    </lineage>
</organism>
<feature type="transmembrane region" description="Helical" evidence="5">
    <location>
        <begin position="135"/>
        <end position="156"/>
    </location>
</feature>
<gene>
    <name evidence="6" type="ORF">FEQUK3_LOCUS10734</name>
</gene>
<evidence type="ECO:0000256" key="1">
    <source>
        <dbReference type="ARBA" id="ARBA00004141"/>
    </source>
</evidence>
<dbReference type="GO" id="GO:0005886">
    <property type="term" value="C:plasma membrane"/>
    <property type="evidence" value="ECO:0007669"/>
    <property type="project" value="TreeGrafter"/>
</dbReference>
<sequence length="351" mass="38986">MGDKNDTFVPNYDNCNEISDKCPVEFTIFGDYLSDGAAAFFAITFALLLIAQTFQGFKARTWSYMIWLGIGTLFEVLGHVGRFSLAKNPWRENVFIISYITLLLAPTLVAAAISVTFKHIVIWYGAKWSLIKPRLYPLVFVGTDFISIFIQVIGGGLTALETVGKGNKTTKKLGEILVTGGVSFQVANMLCCGTLMLIYARRRSQSLKHSDPSMDGAVPPMYSGAPARGKVPVAREEATIQEAKRARWFVYCLGVAYLCIIIRCCYRIAETIPAIAKDVLRNEPLFLVFDAAAMLISIGAVTILHPCYFFPYLGLKKSKKSQGKVYETFRMENNAALMGPQPQQQGYTQDR</sequence>
<keyword evidence="3 5" id="KW-1133">Transmembrane helix</keyword>
<name>A0A8J2NJE9_FUSEQ</name>
<dbReference type="InterPro" id="IPR007568">
    <property type="entry name" value="RTA1"/>
</dbReference>
<accession>A0A8J2NJE9</accession>
<dbReference type="PANTHER" id="PTHR31465:SF8">
    <property type="entry name" value="DOMAIN PROTEIN, PUTATIVE (AFU_ORTHOLOGUE AFUA_6G14140)-RELATED"/>
    <property type="match status" value="1"/>
</dbReference>
<evidence type="ECO:0000256" key="3">
    <source>
        <dbReference type="ARBA" id="ARBA00022989"/>
    </source>
</evidence>
<proteinExistence type="predicted"/>
<evidence type="ECO:0000256" key="2">
    <source>
        <dbReference type="ARBA" id="ARBA00022692"/>
    </source>
</evidence>
<keyword evidence="2 5" id="KW-0812">Transmembrane</keyword>
<feature type="transmembrane region" description="Helical" evidence="5">
    <location>
        <begin position="93"/>
        <end position="115"/>
    </location>
</feature>
<dbReference type="PANTHER" id="PTHR31465">
    <property type="entry name" value="PROTEIN RTA1-RELATED"/>
    <property type="match status" value="1"/>
</dbReference>
<protein>
    <recommendedName>
        <fullName evidence="8">Phospholipid-translocating ATPase</fullName>
    </recommendedName>
</protein>
<evidence type="ECO:0000313" key="6">
    <source>
        <dbReference type="EMBL" id="CAG7565012.1"/>
    </source>
</evidence>
<feature type="transmembrane region" description="Helical" evidence="5">
    <location>
        <begin position="289"/>
        <end position="310"/>
    </location>
</feature>
<feature type="transmembrane region" description="Helical" evidence="5">
    <location>
        <begin position="32"/>
        <end position="50"/>
    </location>
</feature>
<comment type="subcellular location">
    <subcellularLocation>
        <location evidence="1">Membrane</location>
        <topology evidence="1">Multi-pass membrane protein</topology>
    </subcellularLocation>
</comment>
<dbReference type="AlphaFoldDB" id="A0A8J2NJE9"/>
<feature type="transmembrane region" description="Helical" evidence="5">
    <location>
        <begin position="62"/>
        <end position="81"/>
    </location>
</feature>
<dbReference type="Proteomes" id="UP000693738">
    <property type="component" value="Unassembled WGS sequence"/>
</dbReference>
<feature type="transmembrane region" description="Helical" evidence="5">
    <location>
        <begin position="176"/>
        <end position="200"/>
    </location>
</feature>
<feature type="transmembrane region" description="Helical" evidence="5">
    <location>
        <begin position="248"/>
        <end position="269"/>
    </location>
</feature>
<dbReference type="GO" id="GO:0000324">
    <property type="term" value="C:fungal-type vacuole"/>
    <property type="evidence" value="ECO:0007669"/>
    <property type="project" value="TreeGrafter"/>
</dbReference>
<keyword evidence="4 5" id="KW-0472">Membrane</keyword>
<dbReference type="Pfam" id="PF04479">
    <property type="entry name" value="RTA1"/>
    <property type="match status" value="1"/>
</dbReference>
<comment type="caution">
    <text evidence="6">The sequence shown here is derived from an EMBL/GenBank/DDBJ whole genome shotgun (WGS) entry which is preliminary data.</text>
</comment>
<reference evidence="6" key="1">
    <citation type="submission" date="2021-05" db="EMBL/GenBank/DDBJ databases">
        <authorList>
            <person name="Khan N."/>
        </authorList>
    </citation>
    <scope>NUCLEOTIDE SEQUENCE</scope>
</reference>
<evidence type="ECO:0008006" key="8">
    <source>
        <dbReference type="Google" id="ProtNLM"/>
    </source>
</evidence>
<evidence type="ECO:0000313" key="7">
    <source>
        <dbReference type="Proteomes" id="UP000693738"/>
    </source>
</evidence>
<evidence type="ECO:0000256" key="5">
    <source>
        <dbReference type="SAM" id="Phobius"/>
    </source>
</evidence>
<evidence type="ECO:0000256" key="4">
    <source>
        <dbReference type="ARBA" id="ARBA00023136"/>
    </source>
</evidence>